<reference evidence="1" key="1">
    <citation type="journal article" date="2015" name="Nature">
        <title>Complex archaea that bridge the gap between prokaryotes and eukaryotes.</title>
        <authorList>
            <person name="Spang A."/>
            <person name="Saw J.H."/>
            <person name="Jorgensen S.L."/>
            <person name="Zaremba-Niedzwiedzka K."/>
            <person name="Martijn J."/>
            <person name="Lind A.E."/>
            <person name="van Eijk R."/>
            <person name="Schleper C."/>
            <person name="Guy L."/>
            <person name="Ettema T.J."/>
        </authorList>
    </citation>
    <scope>NUCLEOTIDE SEQUENCE</scope>
</reference>
<name>A0A0F8YVN1_9ZZZZ</name>
<sequence length="94" mass="10521">MKHLTADEQEEFDLAEMLSRNEGGGLDTLPMWVRAVLWRQIQAQRRLSDARGTLAAVRASAVLSVCRIHRGHRDRCDRPACVLGRGILAILEGE</sequence>
<proteinExistence type="predicted"/>
<organism evidence="1">
    <name type="scientific">marine sediment metagenome</name>
    <dbReference type="NCBI Taxonomy" id="412755"/>
    <lineage>
        <taxon>unclassified sequences</taxon>
        <taxon>metagenomes</taxon>
        <taxon>ecological metagenomes</taxon>
    </lineage>
</organism>
<dbReference type="EMBL" id="LAZR01054757">
    <property type="protein sequence ID" value="KKK77850.1"/>
    <property type="molecule type" value="Genomic_DNA"/>
</dbReference>
<gene>
    <name evidence="1" type="ORF">LCGC14_2849450</name>
</gene>
<dbReference type="AlphaFoldDB" id="A0A0F8YVN1"/>
<protein>
    <submittedName>
        <fullName evidence="1">Uncharacterized protein</fullName>
    </submittedName>
</protein>
<accession>A0A0F8YVN1</accession>
<comment type="caution">
    <text evidence="1">The sequence shown here is derived from an EMBL/GenBank/DDBJ whole genome shotgun (WGS) entry which is preliminary data.</text>
</comment>
<evidence type="ECO:0000313" key="1">
    <source>
        <dbReference type="EMBL" id="KKK77850.1"/>
    </source>
</evidence>